<dbReference type="PANTHER" id="PTHR30055:SF235">
    <property type="entry name" value="TRANSCRIPTIONAL REGULATORY PROTEIN"/>
    <property type="match status" value="1"/>
</dbReference>
<dbReference type="EMBL" id="CP010415">
    <property type="protein sequence ID" value="AJE22254.1"/>
    <property type="molecule type" value="Genomic_DNA"/>
</dbReference>
<dbReference type="AlphaFoldDB" id="A0A0C4WNU1"/>
<dbReference type="InterPro" id="IPR001647">
    <property type="entry name" value="HTH_TetR"/>
</dbReference>
<dbReference type="Gene3D" id="1.10.357.10">
    <property type="entry name" value="Tetracycline Repressor, domain 2"/>
    <property type="match status" value="1"/>
</dbReference>
<dbReference type="SUPFAM" id="SSF46689">
    <property type="entry name" value="Homeodomain-like"/>
    <property type="match status" value="1"/>
</dbReference>
<proteinExistence type="predicted"/>
<feature type="domain" description="HTH tetR-type" evidence="4">
    <location>
        <begin position="4"/>
        <end position="64"/>
    </location>
</feature>
<feature type="region of interest" description="Disordered" evidence="3">
    <location>
        <begin position="215"/>
        <end position="245"/>
    </location>
</feature>
<dbReference type="PRINTS" id="PR00455">
    <property type="entry name" value="HTHTETR"/>
</dbReference>
<dbReference type="PROSITE" id="PS50977">
    <property type="entry name" value="HTH_TETR_2"/>
    <property type="match status" value="1"/>
</dbReference>
<evidence type="ECO:0000259" key="4">
    <source>
        <dbReference type="PROSITE" id="PS50977"/>
    </source>
</evidence>
<evidence type="ECO:0000256" key="3">
    <source>
        <dbReference type="SAM" id="MobiDB-lite"/>
    </source>
</evidence>
<dbReference type="Pfam" id="PF17939">
    <property type="entry name" value="TetR_C_30"/>
    <property type="match status" value="1"/>
</dbReference>
<accession>A0A0C4WNU1</accession>
<dbReference type="PROSITE" id="PS01081">
    <property type="entry name" value="HTH_TETR_1"/>
    <property type="match status" value="1"/>
</dbReference>
<dbReference type="GO" id="GO:0000976">
    <property type="term" value="F:transcription cis-regulatory region binding"/>
    <property type="evidence" value="ECO:0007669"/>
    <property type="project" value="TreeGrafter"/>
</dbReference>
<dbReference type="Pfam" id="PF00440">
    <property type="entry name" value="TetR_N"/>
    <property type="match status" value="1"/>
</dbReference>
<dbReference type="InterPro" id="IPR050109">
    <property type="entry name" value="HTH-type_TetR-like_transc_reg"/>
</dbReference>
<evidence type="ECO:0000256" key="1">
    <source>
        <dbReference type="ARBA" id="ARBA00023125"/>
    </source>
</evidence>
<dbReference type="InterPro" id="IPR023772">
    <property type="entry name" value="DNA-bd_HTH_TetR-type_CS"/>
</dbReference>
<dbReference type="SUPFAM" id="SSF48498">
    <property type="entry name" value="Tetracyclin repressor-like, C-terminal domain"/>
    <property type="match status" value="1"/>
</dbReference>
<dbReference type="GO" id="GO:0003700">
    <property type="term" value="F:DNA-binding transcription factor activity"/>
    <property type="evidence" value="ECO:0007669"/>
    <property type="project" value="TreeGrafter"/>
</dbReference>
<dbReference type="InterPro" id="IPR041586">
    <property type="entry name" value="PsrA_TetR_C"/>
</dbReference>
<dbReference type="InterPro" id="IPR036271">
    <property type="entry name" value="Tet_transcr_reg_TetR-rel_C_sf"/>
</dbReference>
<dbReference type="RefSeq" id="WP_039805471.1">
    <property type="nucleotide sequence ID" value="NZ_CP010415.1"/>
</dbReference>
<keyword evidence="1 2" id="KW-0238">DNA-binding</keyword>
<organism evidence="5 6">
    <name type="scientific">Azotobacter chroococcum NCIMB 8003</name>
    <dbReference type="NCBI Taxonomy" id="1328314"/>
    <lineage>
        <taxon>Bacteria</taxon>
        <taxon>Pseudomonadati</taxon>
        <taxon>Pseudomonadota</taxon>
        <taxon>Gammaproteobacteria</taxon>
        <taxon>Pseudomonadales</taxon>
        <taxon>Pseudomonadaceae</taxon>
        <taxon>Azotobacter</taxon>
    </lineage>
</organism>
<dbReference type="HOGENOM" id="CLU_069356_19_1_6"/>
<name>A0A0C4WNU1_9GAMM</name>
<dbReference type="KEGG" id="acx:Achr_28320"/>
<sequence>MPHSETVERILDAAEQLFAERGFAETSLRLITSKADVNLAAVNYHFGSKNALIEAVFSRVLGPFCACLERELDRRQAAPEPGLSLEELLEITITQVQSARPRSGSDLAIFMRLLGLALSQGQGHLRRYLEDTYGKLFRRYLLLLQVAVPRIPPLELFWRTHFMLGAATFSLSGMDTLRAFAEERFGVQTSSEQALRLLVPFLAAGMRAQSALHDPQLVSAQPRPRGKAALPPRSVARPAPSDADE</sequence>
<feature type="DNA-binding region" description="H-T-H motif" evidence="2">
    <location>
        <begin position="27"/>
        <end position="46"/>
    </location>
</feature>
<dbReference type="Proteomes" id="UP000068210">
    <property type="component" value="Chromosome"/>
</dbReference>
<dbReference type="PANTHER" id="PTHR30055">
    <property type="entry name" value="HTH-TYPE TRANSCRIPTIONAL REGULATOR RUTR"/>
    <property type="match status" value="1"/>
</dbReference>
<reference evidence="5 6" key="1">
    <citation type="journal article" date="2015" name="PLoS ONE">
        <title>Azotobacter Genomes: The Genome of Azotobacter chroococcum NCIMB 8003 (ATCC 4412).</title>
        <authorList>
            <person name="Robson R.L."/>
            <person name="Jones R."/>
            <person name="Robson R.M."/>
            <person name="Schwartz A."/>
            <person name="Richardson T.H."/>
        </authorList>
    </citation>
    <scope>NUCLEOTIDE SEQUENCE [LARGE SCALE GENOMIC DNA]</scope>
    <source>
        <strain evidence="5 6">NCIMB 8003</strain>
    </source>
</reference>
<protein>
    <submittedName>
        <fullName evidence="5">Transcriptional regulator PsrA</fullName>
    </submittedName>
</protein>
<gene>
    <name evidence="5" type="primary">psrA</name>
    <name evidence="5" type="ORF">Achr_28320</name>
</gene>
<evidence type="ECO:0000313" key="5">
    <source>
        <dbReference type="EMBL" id="AJE22254.1"/>
    </source>
</evidence>
<evidence type="ECO:0000256" key="2">
    <source>
        <dbReference type="PROSITE-ProRule" id="PRU00335"/>
    </source>
</evidence>
<keyword evidence="6" id="KW-1185">Reference proteome</keyword>
<dbReference type="InterPro" id="IPR009057">
    <property type="entry name" value="Homeodomain-like_sf"/>
</dbReference>
<dbReference type="STRING" id="1328314.Achr_28320"/>
<evidence type="ECO:0000313" key="6">
    <source>
        <dbReference type="Proteomes" id="UP000068210"/>
    </source>
</evidence>